<sequence>MAGGSQIIINKDGIKIITPAKFEAKAGQHLFKSGADVDYDVPYLPDKENPYILQYLVKNQDNEVLGNKPYLLIDEDGNVQKGVTNKDGLMKLKTTSTQKTIVTRVLNTEIEEAEDGGTSEN</sequence>
<dbReference type="Proteomes" id="UP000196240">
    <property type="component" value="Unassembled WGS sequence"/>
</dbReference>
<protein>
    <submittedName>
        <fullName evidence="1">Uncharacterized protein</fullName>
    </submittedName>
</protein>
<evidence type="ECO:0000313" key="2">
    <source>
        <dbReference type="Proteomes" id="UP000196240"/>
    </source>
</evidence>
<dbReference type="EMBL" id="FUUY01000011">
    <property type="protein sequence ID" value="SJX23203.1"/>
    <property type="molecule type" value="Genomic_DNA"/>
</dbReference>
<dbReference type="RefSeq" id="WP_087014193.1">
    <property type="nucleotide sequence ID" value="NZ_CP043307.1"/>
</dbReference>
<organism evidence="1 2">
    <name type="scientific">Acinetobacter johnsonii</name>
    <dbReference type="NCBI Taxonomy" id="40214"/>
    <lineage>
        <taxon>Bacteria</taxon>
        <taxon>Pseudomonadati</taxon>
        <taxon>Pseudomonadota</taxon>
        <taxon>Gammaproteobacteria</taxon>
        <taxon>Moraxellales</taxon>
        <taxon>Moraxellaceae</taxon>
        <taxon>Acinetobacter</taxon>
    </lineage>
</organism>
<reference evidence="1 2" key="1">
    <citation type="submission" date="2017-02" db="EMBL/GenBank/DDBJ databases">
        <authorList>
            <person name="Peterson S.W."/>
        </authorList>
    </citation>
    <scope>NUCLEOTIDE SEQUENCE [LARGE SCALE GENOMIC DNA]</scope>
    <source>
        <strain evidence="1">C6</strain>
    </source>
</reference>
<dbReference type="AlphaFoldDB" id="A0A1R7QFY9"/>
<proteinExistence type="predicted"/>
<name>A0A1R7QFY9_ACIJO</name>
<gene>
    <name evidence="1" type="ORF">ACNJC6_02859</name>
</gene>
<accession>A0A1R7QFY9</accession>
<evidence type="ECO:0000313" key="1">
    <source>
        <dbReference type="EMBL" id="SJX23203.1"/>
    </source>
</evidence>